<dbReference type="Proteomes" id="UP001189429">
    <property type="component" value="Unassembled WGS sequence"/>
</dbReference>
<feature type="region of interest" description="Disordered" evidence="1">
    <location>
        <begin position="305"/>
        <end position="365"/>
    </location>
</feature>
<feature type="compositionally biased region" description="Polar residues" evidence="1">
    <location>
        <begin position="55"/>
        <end position="70"/>
    </location>
</feature>
<organism evidence="2 3">
    <name type="scientific">Prorocentrum cordatum</name>
    <dbReference type="NCBI Taxonomy" id="2364126"/>
    <lineage>
        <taxon>Eukaryota</taxon>
        <taxon>Sar</taxon>
        <taxon>Alveolata</taxon>
        <taxon>Dinophyceae</taxon>
        <taxon>Prorocentrales</taxon>
        <taxon>Prorocentraceae</taxon>
        <taxon>Prorocentrum</taxon>
    </lineage>
</organism>
<feature type="compositionally biased region" description="Low complexity" evidence="1">
    <location>
        <begin position="222"/>
        <end position="237"/>
    </location>
</feature>
<reference evidence="2" key="1">
    <citation type="submission" date="2023-10" db="EMBL/GenBank/DDBJ databases">
        <authorList>
            <person name="Chen Y."/>
            <person name="Shah S."/>
            <person name="Dougan E. K."/>
            <person name="Thang M."/>
            <person name="Chan C."/>
        </authorList>
    </citation>
    <scope>NUCLEOTIDE SEQUENCE [LARGE SCALE GENOMIC DNA]</scope>
</reference>
<feature type="region of interest" description="Disordered" evidence="1">
    <location>
        <begin position="1"/>
        <end position="154"/>
    </location>
</feature>
<gene>
    <name evidence="2" type="ORF">PCOR1329_LOCUS2342</name>
</gene>
<protein>
    <submittedName>
        <fullName evidence="2">Uncharacterized protein</fullName>
    </submittedName>
</protein>
<evidence type="ECO:0000313" key="3">
    <source>
        <dbReference type="Proteomes" id="UP001189429"/>
    </source>
</evidence>
<proteinExistence type="predicted"/>
<feature type="compositionally biased region" description="Pro residues" evidence="1">
    <location>
        <begin position="85"/>
        <end position="96"/>
    </location>
</feature>
<sequence length="365" mass="38627">MASWSGKYGQGSRGSHYSASPTTAEWKRDPSGARHYAGHRALPSTTPRARARKGCQSSNHTKNARSTCSMRRSWAEAAKSATQPSSPPPAPKPPANNVPQKFQAVAAKLSQAAGASAAPSCERLPQTPPPASASPGGTGAASEPSPAKRSQLVDAAKTLEAALAAAPEGPGLEEARQQLQAQLDAIRKELGDTRPLGKRLDGAKAALERAKTRQAAAEESPQLAQQAARAATTEVATLQQTSHKLEMQIPGHTDPPRTSLEELGAQPRAAVEQLAALGSISPAAVEEAKTQSDAVSARFQPTLEHAENVDAPMRMNGTQAPARARARLNGERRPKRVITTFETRAQKRRQLAPCDFSRNTAETQH</sequence>
<evidence type="ECO:0000313" key="2">
    <source>
        <dbReference type="EMBL" id="CAK0791460.1"/>
    </source>
</evidence>
<evidence type="ECO:0000256" key="1">
    <source>
        <dbReference type="SAM" id="MobiDB-lite"/>
    </source>
</evidence>
<feature type="compositionally biased region" description="Basic and acidic residues" evidence="1">
    <location>
        <begin position="198"/>
        <end position="211"/>
    </location>
</feature>
<feature type="region of interest" description="Disordered" evidence="1">
    <location>
        <begin position="189"/>
        <end position="266"/>
    </location>
</feature>
<dbReference type="EMBL" id="CAUYUJ010000586">
    <property type="protein sequence ID" value="CAK0791460.1"/>
    <property type="molecule type" value="Genomic_DNA"/>
</dbReference>
<comment type="caution">
    <text evidence="2">The sequence shown here is derived from an EMBL/GenBank/DDBJ whole genome shotgun (WGS) entry which is preliminary data.</text>
</comment>
<name>A0ABN9PGA4_9DINO</name>
<feature type="compositionally biased region" description="Low complexity" evidence="1">
    <location>
        <begin position="97"/>
        <end position="120"/>
    </location>
</feature>
<keyword evidence="3" id="KW-1185">Reference proteome</keyword>
<accession>A0ABN9PGA4</accession>
<feature type="compositionally biased region" description="Polar residues" evidence="1">
    <location>
        <begin position="13"/>
        <end position="23"/>
    </location>
</feature>